<keyword evidence="4" id="KW-0804">Transcription</keyword>
<evidence type="ECO:0000259" key="6">
    <source>
        <dbReference type="PROSITE" id="PS50043"/>
    </source>
</evidence>
<comment type="caution">
    <text evidence="8">The sequence shown here is derived from an EMBL/GenBank/DDBJ whole genome shotgun (WGS) entry which is preliminary data.</text>
</comment>
<dbReference type="PROSITE" id="PS50110">
    <property type="entry name" value="RESPONSE_REGULATORY"/>
    <property type="match status" value="1"/>
</dbReference>
<dbReference type="InterPro" id="IPR016032">
    <property type="entry name" value="Sig_transdc_resp-reg_C-effctor"/>
</dbReference>
<feature type="domain" description="HTH luxR-type" evidence="6">
    <location>
        <begin position="145"/>
        <end position="210"/>
    </location>
</feature>
<dbReference type="RefSeq" id="WP_107865613.1">
    <property type="nucleotide sequence ID" value="NZ_QAON01000007.1"/>
</dbReference>
<keyword evidence="9" id="KW-1185">Reference proteome</keyword>
<evidence type="ECO:0000256" key="1">
    <source>
        <dbReference type="ARBA" id="ARBA00022553"/>
    </source>
</evidence>
<keyword evidence="1 5" id="KW-0597">Phosphoprotein</keyword>
<evidence type="ECO:0000256" key="3">
    <source>
        <dbReference type="ARBA" id="ARBA00023125"/>
    </source>
</evidence>
<dbReference type="CDD" id="cd06170">
    <property type="entry name" value="LuxR_C_like"/>
    <property type="match status" value="1"/>
</dbReference>
<dbReference type="CDD" id="cd17535">
    <property type="entry name" value="REC_NarL-like"/>
    <property type="match status" value="1"/>
</dbReference>
<evidence type="ECO:0000256" key="2">
    <source>
        <dbReference type="ARBA" id="ARBA00023015"/>
    </source>
</evidence>
<evidence type="ECO:0000259" key="7">
    <source>
        <dbReference type="PROSITE" id="PS50110"/>
    </source>
</evidence>
<dbReference type="GO" id="GO:0006355">
    <property type="term" value="P:regulation of DNA-templated transcription"/>
    <property type="evidence" value="ECO:0007669"/>
    <property type="project" value="InterPro"/>
</dbReference>
<evidence type="ECO:0000313" key="9">
    <source>
        <dbReference type="Proteomes" id="UP000244223"/>
    </source>
</evidence>
<dbReference type="AlphaFoldDB" id="A0A2T5IZ22"/>
<keyword evidence="2" id="KW-0805">Transcription regulation</keyword>
<dbReference type="Proteomes" id="UP000244223">
    <property type="component" value="Unassembled WGS sequence"/>
</dbReference>
<sequence>MNNTRILIVDDHQLIRKGLRVLISSEERFDVIAEASNGFEAIDFLKKNHVNVVLMDVSMPDMTGIETAKKIFELHDTPHILLLTMYNNLVYIEEALKIGVSGYLLKDAAPTELFSAIDTIMNGKVYLSPSICSEIAQGFKAKNIHEKAEKNLTQRQTEILKLVSLGLSSKEIAKKLNLSLKTIETHRSQIMNKLDIHEVTGLVRYAIKMKLID</sequence>
<evidence type="ECO:0000256" key="4">
    <source>
        <dbReference type="ARBA" id="ARBA00023163"/>
    </source>
</evidence>
<protein>
    <submittedName>
        <fullName evidence="8">LuxR family two component transcriptional regulator</fullName>
    </submittedName>
</protein>
<dbReference type="GO" id="GO:0003677">
    <property type="term" value="F:DNA binding"/>
    <property type="evidence" value="ECO:0007669"/>
    <property type="project" value="UniProtKB-KW"/>
</dbReference>
<organism evidence="8 9">
    <name type="scientific">Agitococcus lubricus</name>
    <dbReference type="NCBI Taxonomy" id="1077255"/>
    <lineage>
        <taxon>Bacteria</taxon>
        <taxon>Pseudomonadati</taxon>
        <taxon>Pseudomonadota</taxon>
        <taxon>Gammaproteobacteria</taxon>
        <taxon>Moraxellales</taxon>
        <taxon>Moraxellaceae</taxon>
        <taxon>Agitococcus</taxon>
    </lineage>
</organism>
<dbReference type="Pfam" id="PF00072">
    <property type="entry name" value="Response_reg"/>
    <property type="match status" value="1"/>
</dbReference>
<gene>
    <name evidence="8" type="ORF">C8N29_1075</name>
</gene>
<reference evidence="8 9" key="1">
    <citation type="submission" date="2018-04" db="EMBL/GenBank/DDBJ databases">
        <title>Genomic Encyclopedia of Archaeal and Bacterial Type Strains, Phase II (KMG-II): from individual species to whole genera.</title>
        <authorList>
            <person name="Goeker M."/>
        </authorList>
    </citation>
    <scope>NUCLEOTIDE SEQUENCE [LARGE SCALE GENOMIC DNA]</scope>
    <source>
        <strain evidence="8 9">DSM 5822</strain>
    </source>
</reference>
<dbReference type="InterPro" id="IPR058245">
    <property type="entry name" value="NreC/VraR/RcsB-like_REC"/>
</dbReference>
<dbReference type="PANTHER" id="PTHR43214:SF41">
    <property type="entry name" value="NITRATE_NITRITE RESPONSE REGULATOR PROTEIN NARP"/>
    <property type="match status" value="1"/>
</dbReference>
<dbReference type="SUPFAM" id="SSF46894">
    <property type="entry name" value="C-terminal effector domain of the bipartite response regulators"/>
    <property type="match status" value="1"/>
</dbReference>
<feature type="domain" description="Response regulatory" evidence="7">
    <location>
        <begin position="5"/>
        <end position="121"/>
    </location>
</feature>
<dbReference type="InterPro" id="IPR039420">
    <property type="entry name" value="WalR-like"/>
</dbReference>
<dbReference type="Gene3D" id="3.40.50.2300">
    <property type="match status" value="1"/>
</dbReference>
<evidence type="ECO:0000256" key="5">
    <source>
        <dbReference type="PROSITE-ProRule" id="PRU00169"/>
    </source>
</evidence>
<feature type="modified residue" description="4-aspartylphosphate" evidence="5">
    <location>
        <position position="56"/>
    </location>
</feature>
<dbReference type="Pfam" id="PF00196">
    <property type="entry name" value="GerE"/>
    <property type="match status" value="1"/>
</dbReference>
<dbReference type="EMBL" id="QAON01000007">
    <property type="protein sequence ID" value="PTQ89277.1"/>
    <property type="molecule type" value="Genomic_DNA"/>
</dbReference>
<dbReference type="InterPro" id="IPR011006">
    <property type="entry name" value="CheY-like_superfamily"/>
</dbReference>
<proteinExistence type="predicted"/>
<dbReference type="SMART" id="SM00421">
    <property type="entry name" value="HTH_LUXR"/>
    <property type="match status" value="1"/>
</dbReference>
<dbReference type="PROSITE" id="PS50043">
    <property type="entry name" value="HTH_LUXR_2"/>
    <property type="match status" value="1"/>
</dbReference>
<evidence type="ECO:0000313" key="8">
    <source>
        <dbReference type="EMBL" id="PTQ89277.1"/>
    </source>
</evidence>
<dbReference type="SMART" id="SM00448">
    <property type="entry name" value="REC"/>
    <property type="match status" value="1"/>
</dbReference>
<dbReference type="InterPro" id="IPR000792">
    <property type="entry name" value="Tscrpt_reg_LuxR_C"/>
</dbReference>
<keyword evidence="3" id="KW-0238">DNA-binding</keyword>
<dbReference type="PRINTS" id="PR00038">
    <property type="entry name" value="HTHLUXR"/>
</dbReference>
<dbReference type="GO" id="GO:0000160">
    <property type="term" value="P:phosphorelay signal transduction system"/>
    <property type="evidence" value="ECO:0007669"/>
    <property type="project" value="InterPro"/>
</dbReference>
<dbReference type="SUPFAM" id="SSF52172">
    <property type="entry name" value="CheY-like"/>
    <property type="match status" value="1"/>
</dbReference>
<accession>A0A2T5IZ22</accession>
<dbReference type="InterPro" id="IPR001789">
    <property type="entry name" value="Sig_transdc_resp-reg_receiver"/>
</dbReference>
<dbReference type="OrthoDB" id="9759232at2"/>
<dbReference type="PANTHER" id="PTHR43214">
    <property type="entry name" value="TWO-COMPONENT RESPONSE REGULATOR"/>
    <property type="match status" value="1"/>
</dbReference>
<name>A0A2T5IZ22_9GAMM</name>